<keyword evidence="9" id="KW-1185">Reference proteome</keyword>
<dbReference type="InterPro" id="IPR037682">
    <property type="entry name" value="TonB_C"/>
</dbReference>
<keyword evidence="2 6" id="KW-0812">Transmembrane</keyword>
<feature type="region of interest" description="Disordered" evidence="5">
    <location>
        <begin position="74"/>
        <end position="302"/>
    </location>
</feature>
<protein>
    <submittedName>
        <fullName evidence="8">Energy transducer TonB</fullName>
    </submittedName>
</protein>
<sequence>MNEVSPFLARLRRGTARREPLAPTALAADASGRWRASRPAAAWPFGASVLASLLLHAGLVAALLLWPDPRPMSDPTLPPPSFDMVFEGGQPERSEEEPAEGMEAPPLPTAPPMPDSVPPPPAVPAPPPVPAPIESPIAEAPPPVPVPAPPPALAEAPVPRPPAAPPPPEPPERTAPVPPAAAPPPPPLAEALPGPPPPPPAPVPPRLEPPPPLLAQPPPAVEFVPPTALQLPDRFDLPLPPVQAPPPPRQQAQPRPAPRPPLPGITVPDGFQLGGRSAPPAGRPRSRGLDTSLDPRFTEGRATTDPMARVSGAQVGADWRAAFRRWLEENIHYPIDAAQRGEDGAVRVTITANPDGTVRGVRMTMPSTSPSLNSATSRPFNGARLPAFPANSDPTVTIELTVNYVLIRGR</sequence>
<dbReference type="PROSITE" id="PS52015">
    <property type="entry name" value="TONB_CTD"/>
    <property type="match status" value="1"/>
</dbReference>
<feature type="transmembrane region" description="Helical" evidence="6">
    <location>
        <begin position="41"/>
        <end position="66"/>
    </location>
</feature>
<name>A0ABT3NY30_9PROT</name>
<evidence type="ECO:0000313" key="8">
    <source>
        <dbReference type="EMBL" id="MCW8087070.1"/>
    </source>
</evidence>
<organism evidence="8 9">
    <name type="scientific">Sabulicella glaciei</name>
    <dbReference type="NCBI Taxonomy" id="2984948"/>
    <lineage>
        <taxon>Bacteria</taxon>
        <taxon>Pseudomonadati</taxon>
        <taxon>Pseudomonadota</taxon>
        <taxon>Alphaproteobacteria</taxon>
        <taxon>Acetobacterales</taxon>
        <taxon>Acetobacteraceae</taxon>
        <taxon>Sabulicella</taxon>
    </lineage>
</organism>
<feature type="domain" description="TonB C-terminal" evidence="7">
    <location>
        <begin position="318"/>
        <end position="410"/>
    </location>
</feature>
<gene>
    <name evidence="8" type="ORF">OF850_15665</name>
</gene>
<evidence type="ECO:0000256" key="1">
    <source>
        <dbReference type="ARBA" id="ARBA00004167"/>
    </source>
</evidence>
<dbReference type="RefSeq" id="WP_301591216.1">
    <property type="nucleotide sequence ID" value="NZ_JAPFQI010000013.1"/>
</dbReference>
<dbReference type="NCBIfam" id="TIGR01352">
    <property type="entry name" value="tonB_Cterm"/>
    <property type="match status" value="1"/>
</dbReference>
<evidence type="ECO:0000256" key="5">
    <source>
        <dbReference type="SAM" id="MobiDB-lite"/>
    </source>
</evidence>
<keyword evidence="3 6" id="KW-1133">Transmembrane helix</keyword>
<feature type="compositionally biased region" description="Pro residues" evidence="5">
    <location>
        <begin position="105"/>
        <end position="169"/>
    </location>
</feature>
<dbReference type="Gene3D" id="3.30.1150.10">
    <property type="match status" value="1"/>
</dbReference>
<evidence type="ECO:0000256" key="3">
    <source>
        <dbReference type="ARBA" id="ARBA00022989"/>
    </source>
</evidence>
<dbReference type="InterPro" id="IPR006260">
    <property type="entry name" value="TonB/TolA_C"/>
</dbReference>
<keyword evidence="4 6" id="KW-0472">Membrane</keyword>
<dbReference type="Pfam" id="PF03544">
    <property type="entry name" value="TonB_C"/>
    <property type="match status" value="1"/>
</dbReference>
<accession>A0ABT3NY30</accession>
<dbReference type="EMBL" id="JAPFQI010000013">
    <property type="protein sequence ID" value="MCW8087070.1"/>
    <property type="molecule type" value="Genomic_DNA"/>
</dbReference>
<proteinExistence type="predicted"/>
<dbReference type="Proteomes" id="UP001526430">
    <property type="component" value="Unassembled WGS sequence"/>
</dbReference>
<feature type="compositionally biased region" description="Pro residues" evidence="5">
    <location>
        <begin position="238"/>
        <end position="263"/>
    </location>
</feature>
<comment type="subcellular location">
    <subcellularLocation>
        <location evidence="1">Membrane</location>
        <topology evidence="1">Single-pass membrane protein</topology>
    </subcellularLocation>
</comment>
<evidence type="ECO:0000259" key="7">
    <source>
        <dbReference type="PROSITE" id="PS52015"/>
    </source>
</evidence>
<evidence type="ECO:0000256" key="4">
    <source>
        <dbReference type="ARBA" id="ARBA00023136"/>
    </source>
</evidence>
<reference evidence="8 9" key="1">
    <citation type="submission" date="2022-10" db="EMBL/GenBank/DDBJ databases">
        <title>Roseococcus glaciei nov., sp. nov., isolated from glacier.</title>
        <authorList>
            <person name="Liu Q."/>
            <person name="Xin Y.-H."/>
        </authorList>
    </citation>
    <scope>NUCLEOTIDE SEQUENCE [LARGE SCALE GENOMIC DNA]</scope>
    <source>
        <strain evidence="8 9">MDT2-1-1</strain>
    </source>
</reference>
<evidence type="ECO:0000313" key="9">
    <source>
        <dbReference type="Proteomes" id="UP001526430"/>
    </source>
</evidence>
<evidence type="ECO:0000256" key="2">
    <source>
        <dbReference type="ARBA" id="ARBA00022692"/>
    </source>
</evidence>
<feature type="compositionally biased region" description="Pro residues" evidence="5">
    <location>
        <begin position="176"/>
        <end position="220"/>
    </location>
</feature>
<comment type="caution">
    <text evidence="8">The sequence shown here is derived from an EMBL/GenBank/DDBJ whole genome shotgun (WGS) entry which is preliminary data.</text>
</comment>
<evidence type="ECO:0000256" key="6">
    <source>
        <dbReference type="SAM" id="Phobius"/>
    </source>
</evidence>
<dbReference type="SUPFAM" id="SSF74653">
    <property type="entry name" value="TolA/TonB C-terminal domain"/>
    <property type="match status" value="1"/>
</dbReference>